<organism evidence="1 2">
    <name type="scientific">Winogradskyella immobilis</name>
    <dbReference type="NCBI Taxonomy" id="2816852"/>
    <lineage>
        <taxon>Bacteria</taxon>
        <taxon>Pseudomonadati</taxon>
        <taxon>Bacteroidota</taxon>
        <taxon>Flavobacteriia</taxon>
        <taxon>Flavobacteriales</taxon>
        <taxon>Flavobacteriaceae</taxon>
        <taxon>Winogradskyella</taxon>
    </lineage>
</organism>
<proteinExistence type="predicted"/>
<dbReference type="Gene3D" id="1.25.40.10">
    <property type="entry name" value="Tetratricopeptide repeat domain"/>
    <property type="match status" value="1"/>
</dbReference>
<reference evidence="2" key="2">
    <citation type="submission" date="2023-07" db="EMBL/GenBank/DDBJ databases">
        <title>Genome of Winogradskyella sp. E313.</title>
        <authorList>
            <person name="Zhou Y."/>
        </authorList>
    </citation>
    <scope>NUCLEOTIDE SEQUENCE [LARGE SCALE GENOMIC DNA]</scope>
    <source>
        <strain evidence="2">E313</strain>
    </source>
</reference>
<name>A0ABS8ENL3_9FLAO</name>
<evidence type="ECO:0000313" key="2">
    <source>
        <dbReference type="Proteomes" id="UP000778797"/>
    </source>
</evidence>
<evidence type="ECO:0008006" key="3">
    <source>
        <dbReference type="Google" id="ProtNLM"/>
    </source>
</evidence>
<dbReference type="Proteomes" id="UP000778797">
    <property type="component" value="Unassembled WGS sequence"/>
</dbReference>
<evidence type="ECO:0000313" key="1">
    <source>
        <dbReference type="EMBL" id="MCC1484804.1"/>
    </source>
</evidence>
<sequence>MNHIEDLFFEADSLLSDDKVIESKNLLLEILADSPDYGKAHNHLGWIYHYKLVDFNKAEKHYKLALKYSKGYYASFSNYSYFLIDRNDYDEMLKFGSEALKVKEADIGLIYNQMAKSYELKFQLMNVYNFYKKAKMSCTAANYIEEINSSMHRVREKMSFFEKLTIIFK</sequence>
<dbReference type="RefSeq" id="WP_227477245.1">
    <property type="nucleotide sequence ID" value="NZ_JAFMPT010000011.1"/>
</dbReference>
<dbReference type="EMBL" id="JAFMPT010000011">
    <property type="protein sequence ID" value="MCC1484804.1"/>
    <property type="molecule type" value="Genomic_DNA"/>
</dbReference>
<protein>
    <recommendedName>
        <fullName evidence="3">Tetratricopeptide repeat protein</fullName>
    </recommendedName>
</protein>
<keyword evidence="2" id="KW-1185">Reference proteome</keyword>
<gene>
    <name evidence="1" type="ORF">J1C55_09405</name>
</gene>
<comment type="caution">
    <text evidence="1">The sequence shown here is derived from an EMBL/GenBank/DDBJ whole genome shotgun (WGS) entry which is preliminary data.</text>
</comment>
<reference evidence="2" key="1">
    <citation type="submission" date="2021-03" db="EMBL/GenBank/DDBJ databases">
        <title>Genome of Cognatishimia sp. F0-27.</title>
        <authorList>
            <person name="Ping X."/>
        </authorList>
    </citation>
    <scope>NUCLEOTIDE SEQUENCE [LARGE SCALE GENOMIC DNA]</scope>
    <source>
        <strain evidence="2">E313</strain>
    </source>
</reference>
<dbReference type="InterPro" id="IPR011990">
    <property type="entry name" value="TPR-like_helical_dom_sf"/>
</dbReference>
<accession>A0ABS8ENL3</accession>
<dbReference type="SUPFAM" id="SSF48452">
    <property type="entry name" value="TPR-like"/>
    <property type="match status" value="1"/>
</dbReference>